<dbReference type="InterPro" id="IPR036852">
    <property type="entry name" value="Peptidase_S8/S53_dom_sf"/>
</dbReference>
<dbReference type="SUPFAM" id="SSF54897">
    <property type="entry name" value="Protease propeptides/inhibitors"/>
    <property type="match status" value="1"/>
</dbReference>
<comment type="subcellular location">
    <subcellularLocation>
        <location evidence="3">Secreted</location>
        <location evidence="3">Extracellular space</location>
    </subcellularLocation>
</comment>
<keyword evidence="5 11" id="KW-0645">Protease</keyword>
<gene>
    <name evidence="13" type="ORF">Clacol_006058</name>
</gene>
<dbReference type="EMBL" id="BPWL01000007">
    <property type="protein sequence ID" value="GJJ11820.1"/>
    <property type="molecule type" value="Genomic_DNA"/>
</dbReference>
<evidence type="ECO:0000256" key="5">
    <source>
        <dbReference type="ARBA" id="ARBA00022670"/>
    </source>
</evidence>
<dbReference type="InterPro" id="IPR050819">
    <property type="entry name" value="Tripeptidyl-peptidase_I"/>
</dbReference>
<dbReference type="PANTHER" id="PTHR14218">
    <property type="entry name" value="PROTEASE S8 TRIPEPTIDYL PEPTIDASE I CLN2"/>
    <property type="match status" value="1"/>
</dbReference>
<dbReference type="PANTHER" id="PTHR14218:SF15">
    <property type="entry name" value="TRIPEPTIDYL-PEPTIDASE 1"/>
    <property type="match status" value="1"/>
</dbReference>
<dbReference type="CDD" id="cd04056">
    <property type="entry name" value="Peptidases_S53"/>
    <property type="match status" value="1"/>
</dbReference>
<dbReference type="SUPFAM" id="SSF52743">
    <property type="entry name" value="Subtilisin-like"/>
    <property type="match status" value="1"/>
</dbReference>
<dbReference type="GO" id="GO:0005576">
    <property type="term" value="C:extracellular region"/>
    <property type="evidence" value="ECO:0007669"/>
    <property type="project" value="UniProtKB-SubCell"/>
</dbReference>
<comment type="caution">
    <text evidence="13">The sequence shown here is derived from an EMBL/GenBank/DDBJ whole genome shotgun (WGS) entry which is preliminary data.</text>
</comment>
<comment type="cofactor">
    <cofactor evidence="11">
        <name>Ca(2+)</name>
        <dbReference type="ChEBI" id="CHEBI:29108"/>
    </cofactor>
    <text evidence="11">Binds 1 Ca(2+) ion per subunit.</text>
</comment>
<dbReference type="Pfam" id="PF09286">
    <property type="entry name" value="Pro-kuma_activ"/>
    <property type="match status" value="1"/>
</dbReference>
<dbReference type="PROSITE" id="PS51695">
    <property type="entry name" value="SEDOLISIN"/>
    <property type="match status" value="1"/>
</dbReference>
<comment type="function">
    <text evidence="2">Secreted tripeptidyl-peptidase which degrades proteins at acidic pHs and is involved in virulence.</text>
</comment>
<dbReference type="EC" id="3.4.14.10" evidence="4"/>
<organism evidence="13 14">
    <name type="scientific">Clathrus columnatus</name>
    <dbReference type="NCBI Taxonomy" id="1419009"/>
    <lineage>
        <taxon>Eukaryota</taxon>
        <taxon>Fungi</taxon>
        <taxon>Dikarya</taxon>
        <taxon>Basidiomycota</taxon>
        <taxon>Agaricomycotina</taxon>
        <taxon>Agaricomycetes</taxon>
        <taxon>Phallomycetidae</taxon>
        <taxon>Phallales</taxon>
        <taxon>Clathraceae</taxon>
        <taxon>Clathrus</taxon>
    </lineage>
</organism>
<dbReference type="Gene3D" id="3.40.50.200">
    <property type="entry name" value="Peptidase S8/S53 domain"/>
    <property type="match status" value="1"/>
</dbReference>
<evidence type="ECO:0000256" key="2">
    <source>
        <dbReference type="ARBA" id="ARBA00002451"/>
    </source>
</evidence>
<evidence type="ECO:0000313" key="13">
    <source>
        <dbReference type="EMBL" id="GJJ11820.1"/>
    </source>
</evidence>
<evidence type="ECO:0000256" key="9">
    <source>
        <dbReference type="ARBA" id="ARBA00022837"/>
    </source>
</evidence>
<dbReference type="Pfam" id="PF00082">
    <property type="entry name" value="Peptidase_S8"/>
    <property type="match status" value="1"/>
</dbReference>
<sequence length="510" mass="54341">MSLLETRLLEISDPNNPDYRKHLTKEEVEAFVRPQANVTTAFTAWLSHHNITPRNATPTGNRLSVGMTVSQAEQVFNTTFEVYNHTSSGQTIIRAKHYSVPKSLAGDISFVHPSIHFPPTPNNSPRRAKMRSVVPSSNTAKTVRRDGCEDVTVNCAMRLYNIPTDTGVPSTDDEVVVLAFLGQGLQGHDVASFMKEFREDVTLAQLRLEVVSVDIGDNPQGISRDQASEADIDVELLLGVAPQSRTTLLPTATTSGSSDYMTAFEFLLQQETVPTVVSMSYGTDETDAPVEQLRSFCSDIAQLTSRGTTVVVGSGDKGVNCMQTSGSTTFQADFPGSCPWSLTIGATQLSPDGSTEMALGLTGGGFSAIFQMPTFQTGPVGSYISQLGSLNEGIYNPGNRAFPDFSAIGANMLIMDNGTFGGSGVSISTPIVAGMIATINDHRHAQGKGPVGFINPLIYANNGSAFSDINQGSNDGCDNNGAPGFPALSGWDAATGFGTPDFQRLLELLT</sequence>
<dbReference type="InterPro" id="IPR000209">
    <property type="entry name" value="Peptidase_S8/S53_dom"/>
</dbReference>
<feature type="active site" description="Charge relay system" evidence="11">
    <location>
        <position position="426"/>
    </location>
</feature>
<dbReference type="AlphaFoldDB" id="A0AAV5ABU5"/>
<feature type="active site" description="Charge relay system" evidence="11">
    <location>
        <position position="233"/>
    </location>
</feature>
<reference evidence="13" key="1">
    <citation type="submission" date="2021-10" db="EMBL/GenBank/DDBJ databases">
        <title>De novo Genome Assembly of Clathrus columnatus (Basidiomycota, Fungi) Using Illumina and Nanopore Sequence Data.</title>
        <authorList>
            <person name="Ogiso-Tanaka E."/>
            <person name="Itagaki H."/>
            <person name="Hosoya T."/>
            <person name="Hosaka K."/>
        </authorList>
    </citation>
    <scope>NUCLEOTIDE SEQUENCE</scope>
    <source>
        <strain evidence="13">MO-923</strain>
    </source>
</reference>
<keyword evidence="10" id="KW-0865">Zymogen</keyword>
<dbReference type="GO" id="GO:0046872">
    <property type="term" value="F:metal ion binding"/>
    <property type="evidence" value="ECO:0007669"/>
    <property type="project" value="UniProtKB-UniRule"/>
</dbReference>
<evidence type="ECO:0000256" key="8">
    <source>
        <dbReference type="ARBA" id="ARBA00022825"/>
    </source>
</evidence>
<protein>
    <recommendedName>
        <fullName evidence="4">tripeptidyl-peptidase II</fullName>
        <ecNumber evidence="4">3.4.14.10</ecNumber>
    </recommendedName>
</protein>
<name>A0AAV5ABU5_9AGAM</name>
<dbReference type="InterPro" id="IPR015366">
    <property type="entry name" value="S53_propep"/>
</dbReference>
<evidence type="ECO:0000256" key="10">
    <source>
        <dbReference type="ARBA" id="ARBA00023145"/>
    </source>
</evidence>
<evidence type="ECO:0000256" key="4">
    <source>
        <dbReference type="ARBA" id="ARBA00012462"/>
    </source>
</evidence>
<evidence type="ECO:0000256" key="7">
    <source>
        <dbReference type="ARBA" id="ARBA00022801"/>
    </source>
</evidence>
<dbReference type="SMART" id="SM00944">
    <property type="entry name" value="Pro-kuma_activ"/>
    <property type="match status" value="1"/>
</dbReference>
<dbReference type="CDD" id="cd11377">
    <property type="entry name" value="Pro-peptidase_S53"/>
    <property type="match status" value="1"/>
</dbReference>
<keyword evidence="14" id="KW-1185">Reference proteome</keyword>
<comment type="catalytic activity">
    <reaction evidence="1">
        <text>Release of an N-terminal tripeptide from a polypeptide.</text>
        <dbReference type="EC" id="3.4.14.10"/>
    </reaction>
</comment>
<feature type="domain" description="Peptidase S53" evidence="12">
    <location>
        <begin position="150"/>
        <end position="510"/>
    </location>
</feature>
<feature type="binding site" evidence="11">
    <location>
        <position position="469"/>
    </location>
    <ligand>
        <name>Ca(2+)</name>
        <dbReference type="ChEBI" id="CHEBI:29108"/>
    </ligand>
</feature>
<dbReference type="GO" id="GO:0008240">
    <property type="term" value="F:tripeptidyl-peptidase activity"/>
    <property type="evidence" value="ECO:0007669"/>
    <property type="project" value="UniProtKB-EC"/>
</dbReference>
<feature type="binding site" evidence="11">
    <location>
        <position position="490"/>
    </location>
    <ligand>
        <name>Ca(2+)</name>
        <dbReference type="ChEBI" id="CHEBI:29108"/>
    </ligand>
</feature>
<keyword evidence="9 11" id="KW-0106">Calcium</keyword>
<evidence type="ECO:0000256" key="11">
    <source>
        <dbReference type="PROSITE-ProRule" id="PRU01032"/>
    </source>
</evidence>
<accession>A0AAV5ABU5</accession>
<evidence type="ECO:0000259" key="12">
    <source>
        <dbReference type="PROSITE" id="PS51695"/>
    </source>
</evidence>
<feature type="active site" description="Charge relay system" evidence="11">
    <location>
        <position position="229"/>
    </location>
</feature>
<proteinExistence type="predicted"/>
<keyword evidence="8 11" id="KW-0720">Serine protease</keyword>
<evidence type="ECO:0000256" key="1">
    <source>
        <dbReference type="ARBA" id="ARBA00001910"/>
    </source>
</evidence>
<dbReference type="GO" id="GO:0006508">
    <property type="term" value="P:proteolysis"/>
    <property type="evidence" value="ECO:0007669"/>
    <property type="project" value="UniProtKB-KW"/>
</dbReference>
<dbReference type="Proteomes" id="UP001050691">
    <property type="component" value="Unassembled WGS sequence"/>
</dbReference>
<keyword evidence="7 11" id="KW-0378">Hydrolase</keyword>
<dbReference type="InterPro" id="IPR030400">
    <property type="entry name" value="Sedolisin_dom"/>
</dbReference>
<evidence type="ECO:0000256" key="3">
    <source>
        <dbReference type="ARBA" id="ARBA00004239"/>
    </source>
</evidence>
<keyword evidence="6 11" id="KW-0479">Metal-binding</keyword>
<evidence type="ECO:0000313" key="14">
    <source>
        <dbReference type="Proteomes" id="UP001050691"/>
    </source>
</evidence>
<evidence type="ECO:0000256" key="6">
    <source>
        <dbReference type="ARBA" id="ARBA00022723"/>
    </source>
</evidence>
<feature type="binding site" evidence="11">
    <location>
        <position position="492"/>
    </location>
    <ligand>
        <name>Ca(2+)</name>
        <dbReference type="ChEBI" id="CHEBI:29108"/>
    </ligand>
</feature>
<dbReference type="GO" id="GO:0004252">
    <property type="term" value="F:serine-type endopeptidase activity"/>
    <property type="evidence" value="ECO:0007669"/>
    <property type="project" value="UniProtKB-UniRule"/>
</dbReference>
<feature type="binding site" evidence="11">
    <location>
        <position position="468"/>
    </location>
    <ligand>
        <name>Ca(2+)</name>
        <dbReference type="ChEBI" id="CHEBI:29108"/>
    </ligand>
</feature>